<sequence>MNDIIQAVNICIDLFSLSILFLILVLLWVGHWRNDRLQYNFTGMIIAYHGVIITYAIIHFCDGELSAPVYTIVDLVSFVSSALCIYYFSQYVFAFLENRKCELHKIIHYMIYALCVLDFLLNVGVDISTGDITRDWTSNETIVSWLATGVWGILMTGIIIYYRKQFGLRTFTFFTIYFILPFIAGSAAPFVEGIRVDIVSVVFVIVCLFVGVQVSENTSHKMFEKLSFNDAMTGLFNRNYLVMHPDDVKRKLPCSYVMFDLNHLKEINDNYGHSKGDEYIRNFAEILKKILPENAEAIRTGGDEFLVIIPKFNRAKCEAFLSRFIEESKQTQVQGITESAAYGFAVRTTGLQSEEEVIAAADRQMYMQKKASREGR</sequence>
<dbReference type="GO" id="GO:0005886">
    <property type="term" value="C:plasma membrane"/>
    <property type="evidence" value="ECO:0007669"/>
    <property type="project" value="TreeGrafter"/>
</dbReference>
<dbReference type="InterPro" id="IPR050469">
    <property type="entry name" value="Diguanylate_Cyclase"/>
</dbReference>
<dbReference type="EMBL" id="UHJL01000005">
    <property type="protein sequence ID" value="SUQ25881.1"/>
    <property type="molecule type" value="Genomic_DNA"/>
</dbReference>
<dbReference type="InterPro" id="IPR029787">
    <property type="entry name" value="Nucleotide_cyclase"/>
</dbReference>
<reference evidence="4 5" key="1">
    <citation type="submission" date="2017-08" db="EMBL/GenBank/DDBJ databases">
        <authorList>
            <person name="de Groot N.N."/>
        </authorList>
    </citation>
    <scope>NUCLEOTIDE SEQUENCE [LARGE SCALE GENOMIC DNA]</scope>
    <source>
        <strain evidence="4 5">HM2</strain>
    </source>
</reference>
<dbReference type="RefSeq" id="WP_109573527.1">
    <property type="nucleotide sequence ID" value="NZ_UHJL01000005.1"/>
</dbReference>
<dbReference type="NCBIfam" id="TIGR00254">
    <property type="entry name" value="GGDEF"/>
    <property type="match status" value="1"/>
</dbReference>
<feature type="domain" description="GGDEF" evidence="3">
    <location>
        <begin position="252"/>
        <end position="376"/>
    </location>
</feature>
<keyword evidence="2" id="KW-1133">Transmembrane helix</keyword>
<evidence type="ECO:0000256" key="1">
    <source>
        <dbReference type="ARBA" id="ARBA00012528"/>
    </source>
</evidence>
<dbReference type="Proteomes" id="UP000255423">
    <property type="component" value="Unassembled WGS sequence"/>
</dbReference>
<keyword evidence="2" id="KW-0472">Membrane</keyword>
<dbReference type="InterPro" id="IPR043128">
    <property type="entry name" value="Rev_trsase/Diguanyl_cyclase"/>
</dbReference>
<dbReference type="GO" id="GO:0043709">
    <property type="term" value="P:cell adhesion involved in single-species biofilm formation"/>
    <property type="evidence" value="ECO:0007669"/>
    <property type="project" value="TreeGrafter"/>
</dbReference>
<keyword evidence="2" id="KW-0812">Transmembrane</keyword>
<organism evidence="4 5">
    <name type="scientific">Fibrobacter succinogenes</name>
    <name type="common">Bacteroides succinogenes</name>
    <dbReference type="NCBI Taxonomy" id="833"/>
    <lineage>
        <taxon>Bacteria</taxon>
        <taxon>Pseudomonadati</taxon>
        <taxon>Fibrobacterota</taxon>
        <taxon>Fibrobacteria</taxon>
        <taxon>Fibrobacterales</taxon>
        <taxon>Fibrobacteraceae</taxon>
        <taxon>Fibrobacter</taxon>
    </lineage>
</organism>
<protein>
    <recommendedName>
        <fullName evidence="1">diguanylate cyclase</fullName>
        <ecNumber evidence="1">2.7.7.65</ecNumber>
    </recommendedName>
</protein>
<dbReference type="SUPFAM" id="SSF55073">
    <property type="entry name" value="Nucleotide cyclase"/>
    <property type="match status" value="1"/>
</dbReference>
<name>A0A380S9U4_FIBSU</name>
<dbReference type="PANTHER" id="PTHR45138:SF6">
    <property type="entry name" value="DIGUANYLATE CYCLASE DGCN"/>
    <property type="match status" value="1"/>
</dbReference>
<feature type="transmembrane region" description="Helical" evidence="2">
    <location>
        <begin position="67"/>
        <end position="88"/>
    </location>
</feature>
<dbReference type="SMART" id="SM00267">
    <property type="entry name" value="GGDEF"/>
    <property type="match status" value="1"/>
</dbReference>
<dbReference type="GO" id="GO:1902201">
    <property type="term" value="P:negative regulation of bacterial-type flagellum-dependent cell motility"/>
    <property type="evidence" value="ECO:0007669"/>
    <property type="project" value="TreeGrafter"/>
</dbReference>
<evidence type="ECO:0000313" key="5">
    <source>
        <dbReference type="Proteomes" id="UP000255423"/>
    </source>
</evidence>
<dbReference type="AlphaFoldDB" id="A0A380S9U4"/>
<dbReference type="GO" id="GO:0052621">
    <property type="term" value="F:diguanylate cyclase activity"/>
    <property type="evidence" value="ECO:0007669"/>
    <property type="project" value="UniProtKB-EC"/>
</dbReference>
<proteinExistence type="predicted"/>
<dbReference type="PANTHER" id="PTHR45138">
    <property type="entry name" value="REGULATORY COMPONENTS OF SENSORY TRANSDUCTION SYSTEM"/>
    <property type="match status" value="1"/>
</dbReference>
<feature type="transmembrane region" description="Helical" evidence="2">
    <location>
        <begin position="174"/>
        <end position="191"/>
    </location>
</feature>
<evidence type="ECO:0000256" key="2">
    <source>
        <dbReference type="SAM" id="Phobius"/>
    </source>
</evidence>
<dbReference type="Gene3D" id="3.30.70.270">
    <property type="match status" value="1"/>
</dbReference>
<dbReference type="PROSITE" id="PS50887">
    <property type="entry name" value="GGDEF"/>
    <property type="match status" value="1"/>
</dbReference>
<feature type="transmembrane region" description="Helical" evidence="2">
    <location>
        <begin position="142"/>
        <end position="162"/>
    </location>
</feature>
<feature type="transmembrane region" description="Helical" evidence="2">
    <location>
        <begin position="109"/>
        <end position="130"/>
    </location>
</feature>
<feature type="transmembrane region" description="Helical" evidence="2">
    <location>
        <begin position="197"/>
        <end position="215"/>
    </location>
</feature>
<dbReference type="EC" id="2.7.7.65" evidence="1"/>
<feature type="transmembrane region" description="Helical" evidence="2">
    <location>
        <begin position="6"/>
        <end position="29"/>
    </location>
</feature>
<feature type="transmembrane region" description="Helical" evidence="2">
    <location>
        <begin position="41"/>
        <end position="61"/>
    </location>
</feature>
<dbReference type="InterPro" id="IPR000160">
    <property type="entry name" value="GGDEF_dom"/>
</dbReference>
<dbReference type="Pfam" id="PF00990">
    <property type="entry name" value="GGDEF"/>
    <property type="match status" value="1"/>
</dbReference>
<gene>
    <name evidence="4" type="ORF">SAMN05661053_2683</name>
</gene>
<evidence type="ECO:0000313" key="4">
    <source>
        <dbReference type="EMBL" id="SUQ25881.1"/>
    </source>
</evidence>
<accession>A0A380S9U4</accession>
<dbReference type="CDD" id="cd01949">
    <property type="entry name" value="GGDEF"/>
    <property type="match status" value="1"/>
</dbReference>
<evidence type="ECO:0000259" key="3">
    <source>
        <dbReference type="PROSITE" id="PS50887"/>
    </source>
</evidence>